<comment type="subunit">
    <text evidence="1 9">Homodimer.</text>
</comment>
<evidence type="ECO:0000256" key="3">
    <source>
        <dbReference type="ARBA" id="ARBA00017677"/>
    </source>
</evidence>
<evidence type="ECO:0000256" key="7">
    <source>
        <dbReference type="ARBA" id="ARBA00029660"/>
    </source>
</evidence>
<dbReference type="Pfam" id="PF00583">
    <property type="entry name" value="Acetyltransf_1"/>
    <property type="match status" value="1"/>
</dbReference>
<dbReference type="InterPro" id="IPR024170">
    <property type="entry name" value="Aminoglycoside_N6-AcTrfrase"/>
</dbReference>
<dbReference type="NCBIfam" id="NF043067">
    <property type="entry name" value="AAC_6p_group_E"/>
    <property type="match status" value="1"/>
</dbReference>
<dbReference type="EMBL" id="UGXT01000002">
    <property type="protein sequence ID" value="SUH37368.1"/>
    <property type="molecule type" value="Genomic_DNA"/>
</dbReference>
<evidence type="ECO:0000256" key="2">
    <source>
        <dbReference type="ARBA" id="ARBA00012888"/>
    </source>
</evidence>
<dbReference type="Proteomes" id="UP000254712">
    <property type="component" value="Unassembled WGS sequence"/>
</dbReference>
<evidence type="ECO:0000256" key="6">
    <source>
        <dbReference type="ARBA" id="ARBA00023315"/>
    </source>
</evidence>
<dbReference type="EC" id="2.3.1.82" evidence="2 9"/>
<feature type="binding site" evidence="10">
    <location>
        <position position="25"/>
    </location>
    <ligand>
        <name>substrate</name>
    </ligand>
</feature>
<organism evidence="12 13">
    <name type="scientific">Salmonella enterica I</name>
    <dbReference type="NCBI Taxonomy" id="59201"/>
    <lineage>
        <taxon>Bacteria</taxon>
        <taxon>Pseudomonadati</taxon>
        <taxon>Pseudomonadota</taxon>
        <taxon>Gammaproteobacteria</taxon>
        <taxon>Enterobacterales</taxon>
        <taxon>Enterobacteriaceae</taxon>
        <taxon>Salmonella</taxon>
    </lineage>
</organism>
<sequence>MDIRQMNRIHLDHWRGLRKQLWPGHPDDAHLADGEEILQADYLASFIAMADGVAIGFADASIRHDYVNGCDSSPVAFLEGIFVLPSFRQRGVAKQLIAAVQRWGTNKGCREMASDTSPENTISQKVHQALGFEETERVIFCGSVVEENIQAPYREVVTD</sequence>
<feature type="binding site" evidence="10">
    <location>
        <position position="79"/>
    </location>
    <ligand>
        <name>substrate</name>
    </ligand>
</feature>
<evidence type="ECO:0000256" key="5">
    <source>
        <dbReference type="ARBA" id="ARBA00023251"/>
    </source>
</evidence>
<feature type="binding site" evidence="10">
    <location>
        <position position="115"/>
    </location>
    <ligand>
        <name>substrate</name>
    </ligand>
</feature>
<feature type="binding site" evidence="10">
    <location>
        <begin position="89"/>
        <end position="94"/>
    </location>
    <ligand>
        <name>acetyl-CoA</name>
        <dbReference type="ChEBI" id="CHEBI:57288"/>
    </ligand>
</feature>
<keyword evidence="6 9" id="KW-0012">Acyltransferase</keyword>
<dbReference type="SUPFAM" id="SSF55729">
    <property type="entry name" value="Acyl-CoA N-acyltransferases (Nat)"/>
    <property type="match status" value="1"/>
</dbReference>
<dbReference type="GO" id="GO:0046677">
    <property type="term" value="P:response to antibiotic"/>
    <property type="evidence" value="ECO:0007669"/>
    <property type="project" value="UniProtKB-KW"/>
</dbReference>
<accession>A0A379WUR7</accession>
<dbReference type="PIRSF" id="PIRSF000452">
    <property type="entry name" value="6-N-acetyltransf"/>
    <property type="match status" value="1"/>
</dbReference>
<feature type="binding site" evidence="10">
    <location>
        <position position="120"/>
    </location>
    <ligand>
        <name>acetyl-CoA</name>
        <dbReference type="ChEBI" id="CHEBI:57288"/>
    </ligand>
</feature>
<protein>
    <recommendedName>
        <fullName evidence="3 9">Aminoglycoside N(6')-acetyltransferase type 1</fullName>
        <ecNumber evidence="2 9">2.3.1.82</ecNumber>
    </recommendedName>
    <alternativeName>
        <fullName evidence="7 9">Aminoglycoside resistance protein</fullName>
    </alternativeName>
</protein>
<comment type="catalytic activity">
    <reaction evidence="8 9">
        <text>kanamycin B + acetyl-CoA = N(6')-acetylkanamycin B + CoA + H(+)</text>
        <dbReference type="Rhea" id="RHEA:16449"/>
        <dbReference type="ChEBI" id="CHEBI:15378"/>
        <dbReference type="ChEBI" id="CHEBI:57287"/>
        <dbReference type="ChEBI" id="CHEBI:57288"/>
        <dbReference type="ChEBI" id="CHEBI:58390"/>
        <dbReference type="ChEBI" id="CHEBI:58549"/>
        <dbReference type="EC" id="2.3.1.82"/>
    </reaction>
</comment>
<dbReference type="GO" id="GO:0047663">
    <property type="term" value="F:aminoglycoside 6'-N-acetyltransferase activity"/>
    <property type="evidence" value="ECO:0007669"/>
    <property type="project" value="UniProtKB-EC"/>
</dbReference>
<keyword evidence="4 9" id="KW-0808">Transferase</keyword>
<dbReference type="InterPro" id="IPR016181">
    <property type="entry name" value="Acyl_CoA_acyltransferase"/>
</dbReference>
<dbReference type="InterPro" id="IPR050832">
    <property type="entry name" value="Bact_Acetyltransf"/>
</dbReference>
<feature type="binding site" evidence="10">
    <location>
        <position position="22"/>
    </location>
    <ligand>
        <name>substrate</name>
    </ligand>
</feature>
<evidence type="ECO:0000256" key="1">
    <source>
        <dbReference type="ARBA" id="ARBA00011738"/>
    </source>
</evidence>
<dbReference type="PROSITE" id="PS51186">
    <property type="entry name" value="GNAT"/>
    <property type="match status" value="1"/>
</dbReference>
<evidence type="ECO:0000256" key="8">
    <source>
        <dbReference type="ARBA" id="ARBA00048923"/>
    </source>
</evidence>
<name>A0A379WUR7_SALET</name>
<evidence type="ECO:0000259" key="11">
    <source>
        <dbReference type="PROSITE" id="PS51186"/>
    </source>
</evidence>
<feature type="binding site" evidence="10">
    <location>
        <position position="136"/>
    </location>
    <ligand>
        <name>substrate</name>
    </ligand>
</feature>
<evidence type="ECO:0000313" key="12">
    <source>
        <dbReference type="EMBL" id="SUH37368.1"/>
    </source>
</evidence>
<feature type="binding site" evidence="10">
    <location>
        <begin position="81"/>
        <end position="83"/>
    </location>
    <ligand>
        <name>acetyl-CoA</name>
        <dbReference type="ChEBI" id="CHEBI:57288"/>
    </ligand>
</feature>
<dbReference type="AlphaFoldDB" id="A0A379WUR7"/>
<gene>
    <name evidence="12" type="primary">aac</name>
    <name evidence="12" type="ORF">NCTC8261_03664</name>
</gene>
<evidence type="ECO:0000256" key="10">
    <source>
        <dbReference type="PIRSR" id="PIRSR000452-1"/>
    </source>
</evidence>
<comment type="function">
    <text evidence="9">Catalyzes the transfer of an acetyl group from acetyl-CoA to the 6'-amino group of aminoglycoside molecules conferring resistance to antibiotics containing the purpurosamine ring.</text>
</comment>
<reference evidence="12 13" key="1">
    <citation type="submission" date="2018-06" db="EMBL/GenBank/DDBJ databases">
        <authorList>
            <consortium name="Pathogen Informatics"/>
            <person name="Doyle S."/>
        </authorList>
    </citation>
    <scope>NUCLEOTIDE SEQUENCE [LARGE SCALE GENOMIC DNA]</scope>
    <source>
        <strain evidence="12 13">NCTC8261</strain>
    </source>
</reference>
<dbReference type="CDD" id="cd04301">
    <property type="entry name" value="NAT_SF"/>
    <property type="match status" value="1"/>
</dbReference>
<proteinExistence type="predicted"/>
<feature type="domain" description="N-acetyltransferase" evidence="11">
    <location>
        <begin position="1"/>
        <end position="152"/>
    </location>
</feature>
<feature type="binding site" evidence="10">
    <location>
        <position position="66"/>
    </location>
    <ligand>
        <name>substrate</name>
    </ligand>
</feature>
<dbReference type="NCBIfam" id="NF000140">
    <property type="entry name" value="AAC_6p_Salmo"/>
    <property type="match status" value="1"/>
</dbReference>
<evidence type="ECO:0000256" key="4">
    <source>
        <dbReference type="ARBA" id="ARBA00022679"/>
    </source>
</evidence>
<evidence type="ECO:0000313" key="13">
    <source>
        <dbReference type="Proteomes" id="UP000254712"/>
    </source>
</evidence>
<evidence type="ECO:0000256" key="9">
    <source>
        <dbReference type="PIRNR" id="PIRNR000452"/>
    </source>
</evidence>
<dbReference type="PANTHER" id="PTHR43877">
    <property type="entry name" value="AMINOALKYLPHOSPHONATE N-ACETYLTRANSFERASE-RELATED-RELATED"/>
    <property type="match status" value="1"/>
</dbReference>
<dbReference type="InterPro" id="IPR000182">
    <property type="entry name" value="GNAT_dom"/>
</dbReference>
<dbReference type="Gene3D" id="3.40.630.30">
    <property type="match status" value="1"/>
</dbReference>
<keyword evidence="5 9" id="KW-0046">Antibiotic resistance</keyword>